<evidence type="ECO:0000313" key="4">
    <source>
        <dbReference type="RefSeq" id="XP_022334782.1"/>
    </source>
</evidence>
<dbReference type="GeneID" id="111131504"/>
<organism evidence="3 4">
    <name type="scientific">Crassostrea virginica</name>
    <name type="common">Eastern oyster</name>
    <dbReference type="NCBI Taxonomy" id="6565"/>
    <lineage>
        <taxon>Eukaryota</taxon>
        <taxon>Metazoa</taxon>
        <taxon>Spiralia</taxon>
        <taxon>Lophotrochozoa</taxon>
        <taxon>Mollusca</taxon>
        <taxon>Bivalvia</taxon>
        <taxon>Autobranchia</taxon>
        <taxon>Pteriomorphia</taxon>
        <taxon>Ostreida</taxon>
        <taxon>Ostreoidea</taxon>
        <taxon>Ostreidae</taxon>
        <taxon>Crassostrea</taxon>
    </lineage>
</organism>
<feature type="region of interest" description="Disordered" evidence="1">
    <location>
        <begin position="206"/>
        <end position="247"/>
    </location>
</feature>
<keyword evidence="3" id="KW-1185">Reference proteome</keyword>
<proteinExistence type="predicted"/>
<evidence type="ECO:0000313" key="3">
    <source>
        <dbReference type="Proteomes" id="UP000694844"/>
    </source>
</evidence>
<reference evidence="4" key="1">
    <citation type="submission" date="2025-08" db="UniProtKB">
        <authorList>
            <consortium name="RefSeq"/>
        </authorList>
    </citation>
    <scope>IDENTIFICATION</scope>
    <source>
        <tissue evidence="4">Whole sample</tissue>
    </source>
</reference>
<dbReference type="OrthoDB" id="6156919at2759"/>
<dbReference type="RefSeq" id="XP_022334782.1">
    <property type="nucleotide sequence ID" value="XM_022479074.1"/>
</dbReference>
<accession>A0A8B8E2M0</accession>
<dbReference type="AlphaFoldDB" id="A0A8B8E2M0"/>
<evidence type="ECO:0000256" key="2">
    <source>
        <dbReference type="SAM" id="SignalP"/>
    </source>
</evidence>
<feature type="signal peptide" evidence="2">
    <location>
        <begin position="1"/>
        <end position="18"/>
    </location>
</feature>
<sequence length="411" mass="46449">MLPYLCALLLVIPSHSKGAPLVGADDSVSPAPTRRSAHLEWLVQMKEEQKRGGDPKRRSFFEQLLDEPILESGQKKSQTTFLDALLSEPLFDNALAKAVADTRETPHPKIDIPASPQLGFLKSSDKWPEIFYPPTKYEMLERDGNRPSDFTVDTLEFFKHVDDKKEQISDGNSKKAISSVDKLESNTSLVGSVFDILENIPSIDDLMDGTLGPAQHTSNNRGETDHSIHKKKGSIEPGKRNQANPSQSLMNTLIGTKKAGLAVARNSASIAANNKGGNRHPAEKRKILHHLIYLFPKNLKKKPSTYLKEKHKTLNVQTLHENVNKENYGQEKKSNNLKKFFLPQQQLRTHSFFKHIPYGTFFPQYTFYPLYPKSPDVKYSLNNLEDLRLFPHMRTHLIPQPIFNHIKSVGA</sequence>
<keyword evidence="2" id="KW-0732">Signal</keyword>
<feature type="compositionally biased region" description="Basic and acidic residues" evidence="1">
    <location>
        <begin position="222"/>
        <end position="239"/>
    </location>
</feature>
<protein>
    <submittedName>
        <fullName evidence="4">Uncharacterized protein LOC111131504</fullName>
    </submittedName>
</protein>
<evidence type="ECO:0000256" key="1">
    <source>
        <dbReference type="SAM" id="MobiDB-lite"/>
    </source>
</evidence>
<feature type="chain" id="PRO_5034621895" evidence="2">
    <location>
        <begin position="19"/>
        <end position="411"/>
    </location>
</feature>
<dbReference type="KEGG" id="cvn:111131504"/>
<name>A0A8B8E2M0_CRAVI</name>
<dbReference type="Proteomes" id="UP000694844">
    <property type="component" value="Chromosome 4"/>
</dbReference>
<gene>
    <name evidence="4" type="primary">LOC111131504</name>
</gene>